<accession>A0ABS8D926</accession>
<proteinExistence type="predicted"/>
<dbReference type="EMBL" id="JAJBZT010000007">
    <property type="protein sequence ID" value="MCB6184528.1"/>
    <property type="molecule type" value="Genomic_DNA"/>
</dbReference>
<evidence type="ECO:0000256" key="1">
    <source>
        <dbReference type="ARBA" id="ARBA00023002"/>
    </source>
</evidence>
<dbReference type="InterPro" id="IPR016161">
    <property type="entry name" value="Ald_DH/histidinol_DH"/>
</dbReference>
<dbReference type="PROSITE" id="PS00070">
    <property type="entry name" value="ALDEHYDE_DEHYDR_CYS"/>
    <property type="match status" value="1"/>
</dbReference>
<feature type="domain" description="Aldehyde dehydrogenase" evidence="2">
    <location>
        <begin position="36"/>
        <end position="501"/>
    </location>
</feature>
<dbReference type="CDD" id="cd07112">
    <property type="entry name" value="ALDH_GABALDH-PuuC"/>
    <property type="match status" value="1"/>
</dbReference>
<dbReference type="PANTHER" id="PTHR11699">
    <property type="entry name" value="ALDEHYDE DEHYDROGENASE-RELATED"/>
    <property type="match status" value="1"/>
</dbReference>
<dbReference type="RefSeq" id="WP_227181338.1">
    <property type="nucleotide sequence ID" value="NZ_JAJBZT010000007.1"/>
</dbReference>
<organism evidence="3 4">
    <name type="scientific">Leeia speluncae</name>
    <dbReference type="NCBI Taxonomy" id="2884804"/>
    <lineage>
        <taxon>Bacteria</taxon>
        <taxon>Pseudomonadati</taxon>
        <taxon>Pseudomonadota</taxon>
        <taxon>Betaproteobacteria</taxon>
        <taxon>Neisseriales</taxon>
        <taxon>Leeiaceae</taxon>
        <taxon>Leeia</taxon>
    </lineage>
</organism>
<dbReference type="SUPFAM" id="SSF53720">
    <property type="entry name" value="ALDH-like"/>
    <property type="match status" value="1"/>
</dbReference>
<dbReference type="InterPro" id="IPR015590">
    <property type="entry name" value="Aldehyde_DH_dom"/>
</dbReference>
<dbReference type="Gene3D" id="3.40.605.10">
    <property type="entry name" value="Aldehyde Dehydrogenase, Chain A, domain 1"/>
    <property type="match status" value="1"/>
</dbReference>
<dbReference type="Gene3D" id="3.40.309.10">
    <property type="entry name" value="Aldehyde Dehydrogenase, Chain A, domain 2"/>
    <property type="match status" value="1"/>
</dbReference>
<dbReference type="InterPro" id="IPR016163">
    <property type="entry name" value="Ald_DH_C"/>
</dbReference>
<gene>
    <name evidence="3" type="ORF">LIN78_13345</name>
</gene>
<dbReference type="Pfam" id="PF00171">
    <property type="entry name" value="Aldedh"/>
    <property type="match status" value="1"/>
</dbReference>
<comment type="caution">
    <text evidence="3">The sequence shown here is derived from an EMBL/GenBank/DDBJ whole genome shotgun (WGS) entry which is preliminary data.</text>
</comment>
<protein>
    <submittedName>
        <fullName evidence="3">Aldehyde dehydrogenase</fullName>
    </submittedName>
</protein>
<sequence length="506" mass="55100">MSESNTNVEDQDLSYWSKLAANLKPETRLYIAGKFVDAHEGGRFTNVNPATDQLIAEMSLGTAKDIDLAVTSARAAYRSGSWSKMAPRDRMSVLYRMADLIEKHAGELALLDCLDMGKPITSLLTGDVPFAALTFRYFGETIDKIEGAVTNTSTDALHMIVREPLGVVGCITPWNYPLMMAAWKVAPALAAGNSVVLKPAEQSPMSALLLARLFTEAGGPDGVFNVVNGFGEDAGRALASHMDVDKISFTGSTEVGRLMMIYAGQSNMKRVTTELGGKSPQIILDDVADIDVAVDYAIHGIYANQGEVCSASSRILVHEKIYDQFVEKFIKRAPELYQPGNPLDPQTTMGPLVTREQQRRVQEYISIGNTEGAKQALAASLAPELSAGYFVAPTLFFDANPNMRIAREEIFGPVATIMPIKSVDEAIQIANDSIYGLGAGIWTSNLTTAHRMVKEIEAGMVWVNCYDHGDMTQPWGGYKQSGQGRDKCFETVLAHTQTKSVWIHLG</sequence>
<dbReference type="Proteomes" id="UP001165395">
    <property type="component" value="Unassembled WGS sequence"/>
</dbReference>
<evidence type="ECO:0000259" key="2">
    <source>
        <dbReference type="Pfam" id="PF00171"/>
    </source>
</evidence>
<dbReference type="InterPro" id="IPR016160">
    <property type="entry name" value="Ald_DH_CS_CYS"/>
</dbReference>
<keyword evidence="1" id="KW-0560">Oxidoreductase</keyword>
<reference evidence="3" key="1">
    <citation type="submission" date="2021-10" db="EMBL/GenBank/DDBJ databases">
        <title>The complete genome sequence of Leeia sp. TBRC 13508.</title>
        <authorList>
            <person name="Charoenyingcharoen P."/>
            <person name="Yukphan P."/>
        </authorList>
    </citation>
    <scope>NUCLEOTIDE SEQUENCE</scope>
    <source>
        <strain evidence="3">TBRC 13508</strain>
    </source>
</reference>
<dbReference type="InterPro" id="IPR016162">
    <property type="entry name" value="Ald_DH_N"/>
</dbReference>
<keyword evidence="4" id="KW-1185">Reference proteome</keyword>
<evidence type="ECO:0000313" key="3">
    <source>
        <dbReference type="EMBL" id="MCB6184528.1"/>
    </source>
</evidence>
<evidence type="ECO:0000313" key="4">
    <source>
        <dbReference type="Proteomes" id="UP001165395"/>
    </source>
</evidence>
<name>A0ABS8D926_9NEIS</name>